<dbReference type="PANTHER" id="PTHR43547">
    <property type="entry name" value="TWO-COMPONENT HISTIDINE KINASE"/>
    <property type="match status" value="1"/>
</dbReference>
<dbReference type="InterPro" id="IPR005467">
    <property type="entry name" value="His_kinase_dom"/>
</dbReference>
<dbReference type="Gene3D" id="3.30.450.40">
    <property type="match status" value="1"/>
</dbReference>
<dbReference type="InterPro" id="IPR004358">
    <property type="entry name" value="Sig_transdc_His_kin-like_C"/>
</dbReference>
<dbReference type="PROSITE" id="PS50109">
    <property type="entry name" value="HIS_KIN"/>
    <property type="match status" value="1"/>
</dbReference>
<dbReference type="SUPFAM" id="SSF55781">
    <property type="entry name" value="GAF domain-like"/>
    <property type="match status" value="1"/>
</dbReference>
<evidence type="ECO:0000259" key="5">
    <source>
        <dbReference type="PROSITE" id="PS50109"/>
    </source>
</evidence>
<dbReference type="EC" id="2.7.13.3" evidence="2"/>
<proteinExistence type="predicted"/>
<dbReference type="PRINTS" id="PR00344">
    <property type="entry name" value="BCTRLSENSOR"/>
</dbReference>
<dbReference type="InterPro" id="IPR003594">
    <property type="entry name" value="HATPase_dom"/>
</dbReference>
<organism evidence="6">
    <name type="scientific">Flagellimonas sp. MMG031</name>
    <dbReference type="NCBI Taxonomy" id="3158549"/>
    <lineage>
        <taxon>Bacteria</taxon>
        <taxon>Pseudomonadati</taxon>
        <taxon>Bacteroidota</taxon>
        <taxon>Flavobacteriia</taxon>
        <taxon>Flavobacteriales</taxon>
        <taxon>Flavobacteriaceae</taxon>
        <taxon>Flagellimonas</taxon>
    </lineage>
</organism>
<accession>A0AAU7N0X6</accession>
<reference evidence="6" key="1">
    <citation type="submission" date="2024-05" db="EMBL/GenBank/DDBJ databases">
        <title>Draft Genome Sequences of Flagellimonas sp. MMG031 and Marinobacter sp. MMG032 Isolated from the dinoflagellate Symbiodinium pilosum.</title>
        <authorList>
            <person name="Shikuma N.J."/>
            <person name="Farrell M.V."/>
        </authorList>
    </citation>
    <scope>NUCLEOTIDE SEQUENCE</scope>
    <source>
        <strain evidence="6">MMG031</strain>
    </source>
</reference>
<dbReference type="CDD" id="cd00075">
    <property type="entry name" value="HATPase"/>
    <property type="match status" value="1"/>
</dbReference>
<evidence type="ECO:0000256" key="1">
    <source>
        <dbReference type="ARBA" id="ARBA00000085"/>
    </source>
</evidence>
<feature type="coiled-coil region" evidence="4">
    <location>
        <begin position="131"/>
        <end position="183"/>
    </location>
</feature>
<dbReference type="KEGG" id="fld:ABNE31_04650"/>
<dbReference type="Gene3D" id="3.30.565.10">
    <property type="entry name" value="Histidine kinase-like ATPase, C-terminal domain"/>
    <property type="match status" value="1"/>
</dbReference>
<dbReference type="SMART" id="SM00388">
    <property type="entry name" value="HisKA"/>
    <property type="match status" value="1"/>
</dbReference>
<dbReference type="InterPro" id="IPR003018">
    <property type="entry name" value="GAF"/>
</dbReference>
<dbReference type="PANTHER" id="PTHR43547:SF2">
    <property type="entry name" value="HYBRID SIGNAL TRANSDUCTION HISTIDINE KINASE C"/>
    <property type="match status" value="1"/>
</dbReference>
<dbReference type="InterPro" id="IPR036097">
    <property type="entry name" value="HisK_dim/P_sf"/>
</dbReference>
<dbReference type="EMBL" id="CP157804">
    <property type="protein sequence ID" value="XBQ24210.1"/>
    <property type="molecule type" value="Genomic_DNA"/>
</dbReference>
<dbReference type="Gene3D" id="1.10.287.130">
    <property type="match status" value="1"/>
</dbReference>
<protein>
    <recommendedName>
        <fullName evidence="2">histidine kinase</fullName>
        <ecNumber evidence="2">2.7.13.3</ecNumber>
    </recommendedName>
</protein>
<gene>
    <name evidence="6" type="ORF">ABNE31_04650</name>
</gene>
<dbReference type="SMART" id="SM00387">
    <property type="entry name" value="HATPase_c"/>
    <property type="match status" value="1"/>
</dbReference>
<evidence type="ECO:0000256" key="2">
    <source>
        <dbReference type="ARBA" id="ARBA00012438"/>
    </source>
</evidence>
<keyword evidence="6" id="KW-0808">Transferase</keyword>
<keyword evidence="4" id="KW-0175">Coiled coil</keyword>
<dbReference type="Pfam" id="PF01590">
    <property type="entry name" value="GAF"/>
    <property type="match status" value="1"/>
</dbReference>
<feature type="domain" description="Histidine kinase" evidence="5">
    <location>
        <begin position="179"/>
        <end position="394"/>
    </location>
</feature>
<dbReference type="InterPro" id="IPR029016">
    <property type="entry name" value="GAF-like_dom_sf"/>
</dbReference>
<dbReference type="GO" id="GO:0000155">
    <property type="term" value="F:phosphorelay sensor kinase activity"/>
    <property type="evidence" value="ECO:0007669"/>
    <property type="project" value="InterPro"/>
</dbReference>
<comment type="catalytic activity">
    <reaction evidence="1">
        <text>ATP + protein L-histidine = ADP + protein N-phospho-L-histidine.</text>
        <dbReference type="EC" id="2.7.13.3"/>
    </reaction>
</comment>
<dbReference type="CDD" id="cd00082">
    <property type="entry name" value="HisKA"/>
    <property type="match status" value="1"/>
</dbReference>
<dbReference type="InterPro" id="IPR036890">
    <property type="entry name" value="HATPase_C_sf"/>
</dbReference>
<dbReference type="SUPFAM" id="SSF55874">
    <property type="entry name" value="ATPase domain of HSP90 chaperone/DNA topoisomerase II/histidine kinase"/>
    <property type="match status" value="1"/>
</dbReference>
<sequence>MEEVKRMNAEYARIKKLSEFDLDYGDLQMEFQNLVELAAHIAGTNISLINLIDSHSQWTVSSYCYKLFEMDREDSICQYTIQSERSIEIHRLDQDNRFKDKPYVKNDGFKYYLGIPLKVRTGENIGALCVIDQEEMNISEEKKKLLRLVADEIIKKLESKINLDSLQDQLDKAIVQRNQMAHDVRGPIGGILGLAETAENETLEQSEFGLYLEMIKGAASKLLDLTDDILERRKEQLKENYFILSEFKEHLEDLYAIPALNKRISFGVVFNQAKNQYSFPRRKLLPIAGNIIANAIKFTGPKGKIAVNLDIIDEEDNVSLLIEVKDNGRGIPKEKLHRLREIGVGSERGTNDEKGYGLGLQLVIEMVESIKGKLNIQSEENKGTTVKIKIPISRK</sequence>
<evidence type="ECO:0000256" key="4">
    <source>
        <dbReference type="SAM" id="Coils"/>
    </source>
</evidence>
<dbReference type="SUPFAM" id="SSF47384">
    <property type="entry name" value="Homodimeric domain of signal transducing histidine kinase"/>
    <property type="match status" value="1"/>
</dbReference>
<evidence type="ECO:0000256" key="3">
    <source>
        <dbReference type="ARBA" id="ARBA00022553"/>
    </source>
</evidence>
<dbReference type="Pfam" id="PF00512">
    <property type="entry name" value="HisKA"/>
    <property type="match status" value="1"/>
</dbReference>
<dbReference type="AlphaFoldDB" id="A0AAU7N0X6"/>
<keyword evidence="6" id="KW-0418">Kinase</keyword>
<evidence type="ECO:0000313" key="6">
    <source>
        <dbReference type="EMBL" id="XBQ24210.1"/>
    </source>
</evidence>
<dbReference type="InterPro" id="IPR003661">
    <property type="entry name" value="HisK_dim/P_dom"/>
</dbReference>
<name>A0AAU7N0X6_9FLAO</name>
<keyword evidence="3" id="KW-0597">Phosphoprotein</keyword>
<dbReference type="Pfam" id="PF02518">
    <property type="entry name" value="HATPase_c"/>
    <property type="match status" value="1"/>
</dbReference>
<dbReference type="RefSeq" id="WP_349352539.1">
    <property type="nucleotide sequence ID" value="NZ_CP157804.1"/>
</dbReference>